<feature type="region of interest" description="Disordered" evidence="1">
    <location>
        <begin position="171"/>
        <end position="218"/>
    </location>
</feature>
<proteinExistence type="predicted"/>
<organism evidence="3">
    <name type="scientific">Paraconexibacter sp. AEG42_29</name>
    <dbReference type="NCBI Taxonomy" id="2997339"/>
    <lineage>
        <taxon>Bacteria</taxon>
        <taxon>Bacillati</taxon>
        <taxon>Actinomycetota</taxon>
        <taxon>Thermoleophilia</taxon>
        <taxon>Solirubrobacterales</taxon>
        <taxon>Paraconexibacteraceae</taxon>
        <taxon>Paraconexibacter</taxon>
    </lineage>
</organism>
<keyword evidence="2" id="KW-0472">Membrane</keyword>
<dbReference type="AlphaFoldDB" id="A0AAU7AVG5"/>
<reference evidence="3" key="1">
    <citation type="submission" date="2022-12" db="EMBL/GenBank/DDBJ databases">
        <title>Paraconexibacter alkalitolerans sp. nov. and Baekduia alba sp. nov., isolated from soil and emended description of the genera Paraconexibacter (Chun et al., 2020) and Baekduia (An et al., 2020).</title>
        <authorList>
            <person name="Vieira S."/>
            <person name="Huber K.J."/>
            <person name="Geppert A."/>
            <person name="Wolf J."/>
            <person name="Neumann-Schaal M."/>
            <person name="Muesken M."/>
            <person name="Overmann J."/>
        </authorList>
    </citation>
    <scope>NUCLEOTIDE SEQUENCE</scope>
    <source>
        <strain evidence="3">AEG42_29</strain>
    </source>
</reference>
<name>A0AAU7AVG5_9ACTN</name>
<keyword evidence="2" id="KW-0812">Transmembrane</keyword>
<dbReference type="EMBL" id="CP114014">
    <property type="protein sequence ID" value="XAY05592.1"/>
    <property type="molecule type" value="Genomic_DNA"/>
</dbReference>
<evidence type="ECO:0000313" key="3">
    <source>
        <dbReference type="EMBL" id="XAY05592.1"/>
    </source>
</evidence>
<protein>
    <recommendedName>
        <fullName evidence="4">RNA polymerase sigma factor 70 region 4 type 2 domain-containing protein</fullName>
    </recommendedName>
</protein>
<evidence type="ECO:0008006" key="4">
    <source>
        <dbReference type="Google" id="ProtNLM"/>
    </source>
</evidence>
<evidence type="ECO:0000256" key="1">
    <source>
        <dbReference type="SAM" id="MobiDB-lite"/>
    </source>
</evidence>
<feature type="transmembrane region" description="Helical" evidence="2">
    <location>
        <begin position="145"/>
        <end position="165"/>
    </location>
</feature>
<sequence>MSRLDELPADQKATLQLLLKQGKSYDDLAALLRLEPRAVRDRALNALDALGPENVDGLSPERQDEVSDYLLSQQSASARAATRAFLEGSAAGRSWARAVAAEVRGLAGDSLPEIPADAVETEEAFEAVTARRAARERQEQSSKTGGIILLIGAAAIVAVLVVLAVSRLGGDDDDDSASSDDTPVATQTSAAAGAGAAGTDTGTGAAAPTDPNGGIEVQIPMTSTANKDTVAAGFVLKQGNTRVLGINGQGFPATDGSKFNYAVWLYTSKAKAVRLGFVGAGVAASGADKGRLVTGADPDQIEKAAEASKDAKEKAAGIETANLIRTALKDIYTYKELVVSREPAGTDPKAPTTVVVAGPIVKPT</sequence>
<accession>A0AAU7AVG5</accession>
<feature type="compositionally biased region" description="Low complexity" evidence="1">
    <location>
        <begin position="179"/>
        <end position="207"/>
    </location>
</feature>
<dbReference type="KEGG" id="parq:DSM112329_02449"/>
<evidence type="ECO:0000256" key="2">
    <source>
        <dbReference type="SAM" id="Phobius"/>
    </source>
</evidence>
<keyword evidence="2" id="KW-1133">Transmembrane helix</keyword>
<gene>
    <name evidence="3" type="ORF">DSM112329_02449</name>
</gene>
<dbReference type="RefSeq" id="WP_354702096.1">
    <property type="nucleotide sequence ID" value="NZ_CP114014.1"/>
</dbReference>